<gene>
    <name evidence="4" type="ORF">QQF64_035951</name>
</gene>
<evidence type="ECO:0000256" key="2">
    <source>
        <dbReference type="ARBA" id="ARBA00022737"/>
    </source>
</evidence>
<keyword evidence="2" id="KW-0677">Repeat</keyword>
<evidence type="ECO:0000313" key="5">
    <source>
        <dbReference type="Proteomes" id="UP001558613"/>
    </source>
</evidence>
<dbReference type="Gene3D" id="1.10.533.10">
    <property type="entry name" value="Death Domain, Fas"/>
    <property type="match status" value="1"/>
</dbReference>
<feature type="domain" description="Pyrin" evidence="3">
    <location>
        <begin position="1"/>
        <end position="86"/>
    </location>
</feature>
<dbReference type="InterPro" id="IPR051261">
    <property type="entry name" value="NLR"/>
</dbReference>
<keyword evidence="1" id="KW-0433">Leucine-rich repeat</keyword>
<sequence length="190" mass="21989">MASVKDLLMDSLQELKEAELEVFHWHLANEYKCIPKCKVEKAKKFDTVDTIVACFGPEEAVKVMVKMLRKINQMIWANNLENEHKQAQAEGNKNTSLPVGVHVFLCYLNKNMQELQFFFDEPKQNIILQELLQNAVDKARRSQRGHLDLFLRFLMGISLESSQNLLKGLFTHSEDTTESIAKTTEYIKKE</sequence>
<evidence type="ECO:0000259" key="3">
    <source>
        <dbReference type="PROSITE" id="PS50824"/>
    </source>
</evidence>
<dbReference type="InterPro" id="IPR011029">
    <property type="entry name" value="DEATH-like_dom_sf"/>
</dbReference>
<dbReference type="Proteomes" id="UP001558613">
    <property type="component" value="Unassembled WGS sequence"/>
</dbReference>
<reference evidence="4 5" key="1">
    <citation type="submission" date="2023-09" db="EMBL/GenBank/DDBJ databases">
        <authorList>
            <person name="Wang M."/>
        </authorList>
    </citation>
    <scope>NUCLEOTIDE SEQUENCE [LARGE SCALE GENOMIC DNA]</scope>
    <source>
        <strain evidence="4">GT-2023</strain>
        <tissue evidence="4">Liver</tissue>
    </source>
</reference>
<keyword evidence="5" id="KW-1185">Reference proteome</keyword>
<dbReference type="Pfam" id="PF17776">
    <property type="entry name" value="NLRC4_HD2"/>
    <property type="match status" value="1"/>
</dbReference>
<dbReference type="PROSITE" id="PS50824">
    <property type="entry name" value="DAPIN"/>
    <property type="match status" value="1"/>
</dbReference>
<dbReference type="SMART" id="SM01289">
    <property type="entry name" value="PYRIN"/>
    <property type="match status" value="1"/>
</dbReference>
<protein>
    <recommendedName>
        <fullName evidence="3">Pyrin domain-containing protein</fullName>
    </recommendedName>
</protein>
<accession>A0ABR3NH72</accession>
<dbReference type="InterPro" id="IPR004020">
    <property type="entry name" value="DAPIN"/>
</dbReference>
<evidence type="ECO:0000256" key="1">
    <source>
        <dbReference type="ARBA" id="ARBA00022614"/>
    </source>
</evidence>
<dbReference type="Pfam" id="PF02758">
    <property type="entry name" value="PYRIN"/>
    <property type="match status" value="1"/>
</dbReference>
<dbReference type="SUPFAM" id="SSF47986">
    <property type="entry name" value="DEATH domain"/>
    <property type="match status" value="1"/>
</dbReference>
<dbReference type="PANTHER" id="PTHR24106">
    <property type="entry name" value="NACHT, LRR AND CARD DOMAINS-CONTAINING"/>
    <property type="match status" value="1"/>
</dbReference>
<name>A0ABR3NH72_9TELE</name>
<dbReference type="EMBL" id="JAYMGO010000004">
    <property type="protein sequence ID" value="KAL1276328.1"/>
    <property type="molecule type" value="Genomic_DNA"/>
</dbReference>
<comment type="caution">
    <text evidence="4">The sequence shown here is derived from an EMBL/GenBank/DDBJ whole genome shotgun (WGS) entry which is preliminary data.</text>
</comment>
<proteinExistence type="predicted"/>
<organism evidence="4 5">
    <name type="scientific">Cirrhinus molitorella</name>
    <name type="common">mud carp</name>
    <dbReference type="NCBI Taxonomy" id="172907"/>
    <lineage>
        <taxon>Eukaryota</taxon>
        <taxon>Metazoa</taxon>
        <taxon>Chordata</taxon>
        <taxon>Craniata</taxon>
        <taxon>Vertebrata</taxon>
        <taxon>Euteleostomi</taxon>
        <taxon>Actinopterygii</taxon>
        <taxon>Neopterygii</taxon>
        <taxon>Teleostei</taxon>
        <taxon>Ostariophysi</taxon>
        <taxon>Cypriniformes</taxon>
        <taxon>Cyprinidae</taxon>
        <taxon>Labeoninae</taxon>
        <taxon>Labeonini</taxon>
        <taxon>Cirrhinus</taxon>
    </lineage>
</organism>
<evidence type="ECO:0000313" key="4">
    <source>
        <dbReference type="EMBL" id="KAL1276328.1"/>
    </source>
</evidence>
<dbReference type="InterPro" id="IPR041267">
    <property type="entry name" value="NLRP_HD2"/>
</dbReference>